<comment type="similarity">
    <text evidence="1">Belongs to the LysR transcriptional regulatory family.</text>
</comment>
<feature type="domain" description="HTH lysR-type" evidence="5">
    <location>
        <begin position="1"/>
        <end position="56"/>
    </location>
</feature>
<dbReference type="CDD" id="cd05466">
    <property type="entry name" value="PBP2_LTTR_substrate"/>
    <property type="match status" value="1"/>
</dbReference>
<dbReference type="GO" id="GO:0000976">
    <property type="term" value="F:transcription cis-regulatory region binding"/>
    <property type="evidence" value="ECO:0007669"/>
    <property type="project" value="TreeGrafter"/>
</dbReference>
<evidence type="ECO:0000256" key="1">
    <source>
        <dbReference type="ARBA" id="ARBA00009437"/>
    </source>
</evidence>
<accession>A0A1M5PRX1</accession>
<dbReference type="GO" id="GO:0003700">
    <property type="term" value="F:DNA-binding transcription factor activity"/>
    <property type="evidence" value="ECO:0007669"/>
    <property type="project" value="InterPro"/>
</dbReference>
<evidence type="ECO:0000256" key="3">
    <source>
        <dbReference type="ARBA" id="ARBA00023125"/>
    </source>
</evidence>
<dbReference type="SUPFAM" id="SSF53850">
    <property type="entry name" value="Periplasmic binding protein-like II"/>
    <property type="match status" value="1"/>
</dbReference>
<evidence type="ECO:0000313" key="7">
    <source>
        <dbReference type="Proteomes" id="UP000184032"/>
    </source>
</evidence>
<proteinExistence type="inferred from homology"/>
<evidence type="ECO:0000256" key="2">
    <source>
        <dbReference type="ARBA" id="ARBA00023015"/>
    </source>
</evidence>
<dbReference type="EMBL" id="FQXI01000001">
    <property type="protein sequence ID" value="SHH04512.1"/>
    <property type="molecule type" value="Genomic_DNA"/>
</dbReference>
<dbReference type="Gene3D" id="1.10.10.10">
    <property type="entry name" value="Winged helix-like DNA-binding domain superfamily/Winged helix DNA-binding domain"/>
    <property type="match status" value="1"/>
</dbReference>
<sequence>MNKSYELFLIAAEELNFTKAAKKTYVTQQCMSDHIMRLEKKLNSQLFVRKPSLSLTPQGEALVKTIKQMEILETNLENELLELNKEDMGSFSFGINTTRARILIPEVIPEYRKSFPNVDISIILNETQTMEKMVIDGSLDCFLGVNTNLHKSLNITPIGTDAVYLIISVGTLKACFKENYIDFINKSKYGVNLENFKDIPFTLNLAYSTTTEVFNKYLIENKIILANNISISDYDTQFLMCKKSSTATISPELILQRIIESNKYSPEDSFLCAFPINTLETNLELSFVTNVDYKMTKFLKVFFEILKNEIDILHNKKGKYIVPNYIK</sequence>
<reference evidence="6 7" key="1">
    <citation type="submission" date="2016-11" db="EMBL/GenBank/DDBJ databases">
        <authorList>
            <person name="Jaros S."/>
            <person name="Januszkiewicz K."/>
            <person name="Wedrychowicz H."/>
        </authorList>
    </citation>
    <scope>NUCLEOTIDE SEQUENCE [LARGE SCALE GENOMIC DNA]</scope>
    <source>
        <strain evidence="6 7">DSM 21120</strain>
    </source>
</reference>
<dbReference type="Proteomes" id="UP000184032">
    <property type="component" value="Unassembled WGS sequence"/>
</dbReference>
<dbReference type="InterPro" id="IPR005119">
    <property type="entry name" value="LysR_subst-bd"/>
</dbReference>
<dbReference type="SUPFAM" id="SSF46785">
    <property type="entry name" value="Winged helix' DNA-binding domain"/>
    <property type="match status" value="1"/>
</dbReference>
<keyword evidence="7" id="KW-1185">Reference proteome</keyword>
<name>A0A1M5PRX1_9FIRM</name>
<dbReference type="STRING" id="1120995.SAMN02745245_00444"/>
<gene>
    <name evidence="6" type="ORF">SAMN02745245_00444</name>
</gene>
<dbReference type="AlphaFoldDB" id="A0A1M5PRX1"/>
<dbReference type="OrthoDB" id="119203at2"/>
<dbReference type="PROSITE" id="PS50931">
    <property type="entry name" value="HTH_LYSR"/>
    <property type="match status" value="1"/>
</dbReference>
<dbReference type="Pfam" id="PF03466">
    <property type="entry name" value="LysR_substrate"/>
    <property type="match status" value="1"/>
</dbReference>
<organism evidence="6 7">
    <name type="scientific">Anaerosphaera aminiphila DSM 21120</name>
    <dbReference type="NCBI Taxonomy" id="1120995"/>
    <lineage>
        <taxon>Bacteria</taxon>
        <taxon>Bacillati</taxon>
        <taxon>Bacillota</taxon>
        <taxon>Tissierellia</taxon>
        <taxon>Tissierellales</taxon>
        <taxon>Peptoniphilaceae</taxon>
        <taxon>Anaerosphaera</taxon>
    </lineage>
</organism>
<keyword evidence="3 6" id="KW-0238">DNA-binding</keyword>
<evidence type="ECO:0000259" key="5">
    <source>
        <dbReference type="PROSITE" id="PS50931"/>
    </source>
</evidence>
<dbReference type="RefSeq" id="WP_073183290.1">
    <property type="nucleotide sequence ID" value="NZ_FQXI01000001.1"/>
</dbReference>
<dbReference type="Pfam" id="PF00126">
    <property type="entry name" value="HTH_1"/>
    <property type="match status" value="1"/>
</dbReference>
<dbReference type="PANTHER" id="PTHR30126">
    <property type="entry name" value="HTH-TYPE TRANSCRIPTIONAL REGULATOR"/>
    <property type="match status" value="1"/>
</dbReference>
<dbReference type="InterPro" id="IPR000847">
    <property type="entry name" value="LysR_HTH_N"/>
</dbReference>
<dbReference type="PANTHER" id="PTHR30126:SF40">
    <property type="entry name" value="HTH-TYPE TRANSCRIPTIONAL REGULATOR GLTR"/>
    <property type="match status" value="1"/>
</dbReference>
<dbReference type="InterPro" id="IPR036388">
    <property type="entry name" value="WH-like_DNA-bd_sf"/>
</dbReference>
<dbReference type="PRINTS" id="PR00039">
    <property type="entry name" value="HTHLYSR"/>
</dbReference>
<keyword evidence="2" id="KW-0805">Transcription regulation</keyword>
<dbReference type="Gene3D" id="3.40.190.290">
    <property type="match status" value="1"/>
</dbReference>
<protein>
    <submittedName>
        <fullName evidence="6">DNA-binding transcriptional regulator, LysR family</fullName>
    </submittedName>
</protein>
<evidence type="ECO:0000313" key="6">
    <source>
        <dbReference type="EMBL" id="SHH04512.1"/>
    </source>
</evidence>
<keyword evidence="4" id="KW-0804">Transcription</keyword>
<evidence type="ECO:0000256" key="4">
    <source>
        <dbReference type="ARBA" id="ARBA00023163"/>
    </source>
</evidence>
<dbReference type="InterPro" id="IPR036390">
    <property type="entry name" value="WH_DNA-bd_sf"/>
</dbReference>